<reference evidence="11" key="1">
    <citation type="submission" date="2023-01" db="EMBL/GenBank/DDBJ databases">
        <authorList>
            <person name="Piombo E."/>
        </authorList>
    </citation>
    <scope>NUCLEOTIDE SEQUENCE</scope>
</reference>
<evidence type="ECO:0000256" key="5">
    <source>
        <dbReference type="ARBA" id="ARBA00023136"/>
    </source>
</evidence>
<evidence type="ECO:0000256" key="2">
    <source>
        <dbReference type="ARBA" id="ARBA00022475"/>
    </source>
</evidence>
<dbReference type="GO" id="GO:0098552">
    <property type="term" value="C:side of membrane"/>
    <property type="evidence" value="ECO:0007669"/>
    <property type="project" value="UniProtKB-KW"/>
</dbReference>
<dbReference type="Pfam" id="PF20238">
    <property type="entry name" value="BIM1-like_dom"/>
    <property type="match status" value="1"/>
</dbReference>
<dbReference type="AlphaFoldDB" id="A0AA35LNW1"/>
<keyword evidence="6" id="KW-0325">Glycoprotein</keyword>
<feature type="domain" description="Copper acquisition factor BIM1-like" evidence="10">
    <location>
        <begin position="3"/>
        <end position="108"/>
    </location>
</feature>
<dbReference type="EMBL" id="CABFNP030000373">
    <property type="protein sequence ID" value="CAI6013679.1"/>
    <property type="molecule type" value="Genomic_DNA"/>
</dbReference>
<evidence type="ECO:0000256" key="9">
    <source>
        <dbReference type="SAM" id="Phobius"/>
    </source>
</evidence>
<evidence type="ECO:0000256" key="1">
    <source>
        <dbReference type="ARBA" id="ARBA00004609"/>
    </source>
</evidence>
<sequence>DSAVALVAQDDYYDAKISISYSDDPKSNDDFNTFLQAKEISDLNPGHTCVNLTGISSSVKAGDKATFQIIYRADWDAPHNQTLYACSDITFVNAADFKFRIPCFNATEPGQDDKKKGGVTANPSATGSSEDQFSSSDPGSSGGSQISGGAIAGIVVGSVAGVGLVIGAAALLWRRRQKGQLRERIRRIENGAHGESGKPYCSQASM</sequence>
<evidence type="ECO:0000256" key="3">
    <source>
        <dbReference type="ARBA" id="ARBA00022622"/>
    </source>
</evidence>
<dbReference type="PANTHER" id="PTHR34992">
    <property type="entry name" value="HYPHAL ANASTAMOSIS-7 PROTEIN"/>
    <property type="match status" value="1"/>
</dbReference>
<proteinExistence type="predicted"/>
<keyword evidence="7" id="KW-0449">Lipoprotein</keyword>
<organism evidence="11 12">
    <name type="scientific">Clonostachys chloroleuca</name>
    <dbReference type="NCBI Taxonomy" id="1926264"/>
    <lineage>
        <taxon>Eukaryota</taxon>
        <taxon>Fungi</taxon>
        <taxon>Dikarya</taxon>
        <taxon>Ascomycota</taxon>
        <taxon>Pezizomycotina</taxon>
        <taxon>Sordariomycetes</taxon>
        <taxon>Hypocreomycetidae</taxon>
        <taxon>Hypocreales</taxon>
        <taxon>Bionectriaceae</taxon>
        <taxon>Clonostachys</taxon>
    </lineage>
</organism>
<dbReference type="InterPro" id="IPR046530">
    <property type="entry name" value="BIM1-like_dom"/>
</dbReference>
<name>A0AA35LNW1_9HYPO</name>
<evidence type="ECO:0000313" key="11">
    <source>
        <dbReference type="EMBL" id="CAI6013679.1"/>
    </source>
</evidence>
<keyword evidence="9" id="KW-1133">Transmembrane helix</keyword>
<accession>A0AA35LNW1</accession>
<evidence type="ECO:0000256" key="7">
    <source>
        <dbReference type="ARBA" id="ARBA00023288"/>
    </source>
</evidence>
<feature type="compositionally biased region" description="Polar residues" evidence="8">
    <location>
        <begin position="121"/>
        <end position="138"/>
    </location>
</feature>
<evidence type="ECO:0000256" key="6">
    <source>
        <dbReference type="ARBA" id="ARBA00023180"/>
    </source>
</evidence>
<dbReference type="CDD" id="cd12087">
    <property type="entry name" value="TM_EGFR-like"/>
    <property type="match status" value="1"/>
</dbReference>
<comment type="subcellular location">
    <subcellularLocation>
        <location evidence="1">Cell membrane</location>
        <topology evidence="1">Lipid-anchor</topology>
        <topology evidence="1">GPI-anchor</topology>
    </subcellularLocation>
</comment>
<keyword evidence="9" id="KW-0812">Transmembrane</keyword>
<comment type="caution">
    <text evidence="11">The sequence shown here is derived from an EMBL/GenBank/DDBJ whole genome shotgun (WGS) entry which is preliminary data.</text>
</comment>
<feature type="transmembrane region" description="Helical" evidence="9">
    <location>
        <begin position="150"/>
        <end position="173"/>
    </location>
</feature>
<dbReference type="Proteomes" id="UP001160390">
    <property type="component" value="Unassembled WGS sequence"/>
</dbReference>
<keyword evidence="5 9" id="KW-0472">Membrane</keyword>
<evidence type="ECO:0000313" key="12">
    <source>
        <dbReference type="Proteomes" id="UP001160390"/>
    </source>
</evidence>
<keyword evidence="3" id="KW-0336">GPI-anchor</keyword>
<gene>
    <name evidence="11" type="ORF">CCHLO57077_00017579</name>
</gene>
<evidence type="ECO:0000259" key="10">
    <source>
        <dbReference type="Pfam" id="PF20238"/>
    </source>
</evidence>
<evidence type="ECO:0000256" key="4">
    <source>
        <dbReference type="ARBA" id="ARBA00022729"/>
    </source>
</evidence>
<dbReference type="PANTHER" id="PTHR34992:SF5">
    <property type="entry name" value="ANCHORED PROTEIN, PUTATIVE (AFU_ORTHOLOGUE AFUA_6G02800)-RELATED"/>
    <property type="match status" value="1"/>
</dbReference>
<keyword evidence="2" id="KW-1003">Cell membrane</keyword>
<evidence type="ECO:0000256" key="8">
    <source>
        <dbReference type="SAM" id="MobiDB-lite"/>
    </source>
</evidence>
<feature type="non-terminal residue" evidence="11">
    <location>
        <position position="206"/>
    </location>
</feature>
<dbReference type="GO" id="GO:0005886">
    <property type="term" value="C:plasma membrane"/>
    <property type="evidence" value="ECO:0007669"/>
    <property type="project" value="UniProtKB-SubCell"/>
</dbReference>
<keyword evidence="12" id="KW-1185">Reference proteome</keyword>
<protein>
    <recommendedName>
        <fullName evidence="10">Copper acquisition factor BIM1-like domain-containing protein</fullName>
    </recommendedName>
</protein>
<keyword evidence="4" id="KW-0732">Signal</keyword>
<feature type="non-terminal residue" evidence="11">
    <location>
        <position position="1"/>
    </location>
</feature>
<dbReference type="InterPro" id="IPR046936">
    <property type="entry name" value="BIM1-like"/>
</dbReference>
<feature type="region of interest" description="Disordered" evidence="8">
    <location>
        <begin position="110"/>
        <end position="144"/>
    </location>
</feature>